<organism evidence="1 2">
    <name type="scientific">Zingiber officinale</name>
    <name type="common">Ginger</name>
    <name type="synonym">Amomum zingiber</name>
    <dbReference type="NCBI Taxonomy" id="94328"/>
    <lineage>
        <taxon>Eukaryota</taxon>
        <taxon>Viridiplantae</taxon>
        <taxon>Streptophyta</taxon>
        <taxon>Embryophyta</taxon>
        <taxon>Tracheophyta</taxon>
        <taxon>Spermatophyta</taxon>
        <taxon>Magnoliopsida</taxon>
        <taxon>Liliopsida</taxon>
        <taxon>Zingiberales</taxon>
        <taxon>Zingiberaceae</taxon>
        <taxon>Zingiber</taxon>
    </lineage>
</organism>
<comment type="caution">
    <text evidence="1">The sequence shown here is derived from an EMBL/GenBank/DDBJ whole genome shotgun (WGS) entry which is preliminary data.</text>
</comment>
<reference evidence="1 2" key="1">
    <citation type="submission" date="2020-08" db="EMBL/GenBank/DDBJ databases">
        <title>Plant Genome Project.</title>
        <authorList>
            <person name="Zhang R.-G."/>
        </authorList>
    </citation>
    <scope>NUCLEOTIDE SEQUENCE [LARGE SCALE GENOMIC DNA]</scope>
    <source>
        <tissue evidence="1">Rhizome</tissue>
    </source>
</reference>
<accession>A0A8J5BUK0</accession>
<dbReference type="Pfam" id="PF05919">
    <property type="entry name" value="Mitovir_RNA_pol"/>
    <property type="match status" value="1"/>
</dbReference>
<name>A0A8J5BUK0_ZINOF</name>
<keyword evidence="2" id="KW-1185">Reference proteome</keyword>
<geneLocation type="mitochondrion" evidence="1"/>
<evidence type="ECO:0000313" key="1">
    <source>
        <dbReference type="EMBL" id="KAG6467718.1"/>
    </source>
</evidence>
<keyword evidence="1" id="KW-0496">Mitochondrion</keyword>
<dbReference type="EMBL" id="JACMSC010000024">
    <property type="protein sequence ID" value="KAG6467718.1"/>
    <property type="molecule type" value="Genomic_DNA"/>
</dbReference>
<proteinExistence type="predicted"/>
<dbReference type="Proteomes" id="UP000734854">
    <property type="component" value="Unassembled WGS sequence"/>
</dbReference>
<dbReference type="PANTHER" id="PTHR34456:SF13">
    <property type="entry name" value="REVERSE TRANSCRIPTASE DOMAIN-CONTAINING PROTEIN"/>
    <property type="match status" value="1"/>
</dbReference>
<evidence type="ECO:0000313" key="2">
    <source>
        <dbReference type="Proteomes" id="UP000734854"/>
    </source>
</evidence>
<protein>
    <submittedName>
        <fullName evidence="1">Uncharacterized protein</fullName>
    </submittedName>
</protein>
<dbReference type="InterPro" id="IPR008686">
    <property type="entry name" value="RNA_pol_mitovir"/>
</dbReference>
<gene>
    <name evidence="1" type="ORF">ZIOFF_074356</name>
</gene>
<dbReference type="PANTHER" id="PTHR34456">
    <property type="entry name" value="MITOVIRUS RNA-DEPENDENT RNA POLYMERASE"/>
    <property type="match status" value="1"/>
</dbReference>
<sequence length="733" mass="83108">MSVLRKIPQDGTYDQLGPIRALSRFRPKDLYPFDLKSATDRWPLAIIYTLFEVLFGPSFASVVVNSSLGLNSFMVWKPLVRRPSIVSFVAGQPLGYYSSWAALSHHYVVWLAAELSGIKGCFREYAVLGDDVVIAHLRVAQSYEKLLGMRARAALMRAQGRRWLRLVHKTRGKNLRMSFLSRCFRFTSVVRKPSVLALPLVGGIVQLGREGTSFPYERHLARVRVTIMLLRVNVPHKWKWLERFPIPIEQLSQLPSEISSILFSSFSAMGEIMDCRYEAPGLSYRLNELRLIPDELVFDGEREILERTLIYNWVKQWLKWNTRYFTIACKPDPSLAELFTAPICLCHNLEEVRDPGHRVPPYVLDEKTVIQIDRVWSLDVCGSRQYSVCMKLKALKAELKKLHSTHFSHISSRAREAKLALYEAQSHLLSDLGAKCEYFKNGYRCTRFFHDLAKRNSKRNSIMSLCLDNGEFTSCLPQGKEEFLGFDTRLLGTSVTCEALDRDILHSGPVLSVDQRQLLAADVTSDEGPIRPIVSSRVEILRCRGLQLFGILASCPSMPELCGWVLLASCLPEIDFRLQWIRVAVRAWLNIRFSMTTLHSTLKWFKKAGTSRIKKARVLGMSCTASYKKSLTHMPQRVVSESVSDDDTAAAAEAVGNESKTIRKKEEVSESNGLLICQHKQTSGDASRNALLERTRKGCDELLALIFEGKRCSRNVLARIGVLKEGLVLRDAT</sequence>
<dbReference type="AlphaFoldDB" id="A0A8J5BUK0"/>